<organism evidence="2 3">
    <name type="scientific">Erythrobacter fulvus</name>
    <dbReference type="NCBI Taxonomy" id="2987523"/>
    <lineage>
        <taxon>Bacteria</taxon>
        <taxon>Pseudomonadati</taxon>
        <taxon>Pseudomonadota</taxon>
        <taxon>Alphaproteobacteria</taxon>
        <taxon>Sphingomonadales</taxon>
        <taxon>Erythrobacteraceae</taxon>
        <taxon>Erythrobacter/Porphyrobacter group</taxon>
        <taxon>Erythrobacter</taxon>
    </lineage>
</organism>
<protein>
    <submittedName>
        <fullName evidence="2">Uncharacterized protein</fullName>
    </submittedName>
</protein>
<feature type="chain" id="PRO_5045643427" evidence="1">
    <location>
        <begin position="25"/>
        <end position="137"/>
    </location>
</feature>
<evidence type="ECO:0000313" key="3">
    <source>
        <dbReference type="Proteomes" id="UP001216558"/>
    </source>
</evidence>
<feature type="signal peptide" evidence="1">
    <location>
        <begin position="1"/>
        <end position="24"/>
    </location>
</feature>
<name>A0ABT5JQY6_9SPHN</name>
<dbReference type="Proteomes" id="UP001216558">
    <property type="component" value="Unassembled WGS sequence"/>
</dbReference>
<reference evidence="2 3" key="1">
    <citation type="submission" date="2022-10" db="EMBL/GenBank/DDBJ databases">
        <title>Erythrobacter sp. sf7 Genome sequencing.</title>
        <authorList>
            <person name="Park S."/>
        </authorList>
    </citation>
    <scope>NUCLEOTIDE SEQUENCE [LARGE SCALE GENOMIC DNA]</scope>
    <source>
        <strain evidence="3">sf7</strain>
    </source>
</reference>
<evidence type="ECO:0000256" key="1">
    <source>
        <dbReference type="SAM" id="SignalP"/>
    </source>
</evidence>
<accession>A0ABT5JQY6</accession>
<keyword evidence="3" id="KW-1185">Reference proteome</keyword>
<proteinExistence type="predicted"/>
<dbReference type="RefSeq" id="WP_273678395.1">
    <property type="nucleotide sequence ID" value="NZ_JAQQXQ010000008.1"/>
</dbReference>
<gene>
    <name evidence="2" type="ORF">OIK40_11090</name>
</gene>
<comment type="caution">
    <text evidence="2">The sequence shown here is derived from an EMBL/GenBank/DDBJ whole genome shotgun (WGS) entry which is preliminary data.</text>
</comment>
<sequence>MKRIVAHASALAAIFLAMPQPALAETPAEIEDYFKSIREYSLPYAQDCASGRAEFESECGRAMEDLICSVNAMYIVLEENNVTGGRFVQQLTSLTNFLANNEAYINELMSRGEMRNPGKMGSRMSGYCSSINSTIRP</sequence>
<dbReference type="EMBL" id="JAQQXQ010000008">
    <property type="protein sequence ID" value="MDC8755183.1"/>
    <property type="molecule type" value="Genomic_DNA"/>
</dbReference>
<keyword evidence="1" id="KW-0732">Signal</keyword>
<evidence type="ECO:0000313" key="2">
    <source>
        <dbReference type="EMBL" id="MDC8755183.1"/>
    </source>
</evidence>